<accession>A0ABV0KAM1</accession>
<evidence type="ECO:0000313" key="3">
    <source>
        <dbReference type="Proteomes" id="UP001482513"/>
    </source>
</evidence>
<feature type="transmembrane region" description="Helical" evidence="1">
    <location>
        <begin position="87"/>
        <end position="109"/>
    </location>
</feature>
<gene>
    <name evidence="2" type="ORF">NC992_23320</name>
</gene>
<evidence type="ECO:0000256" key="1">
    <source>
        <dbReference type="SAM" id="Phobius"/>
    </source>
</evidence>
<dbReference type="Proteomes" id="UP001482513">
    <property type="component" value="Unassembled WGS sequence"/>
</dbReference>
<protein>
    <submittedName>
        <fullName evidence="2">Uncharacterized protein</fullName>
    </submittedName>
</protein>
<name>A0ABV0KAM1_9CYAN</name>
<reference evidence="2 3" key="1">
    <citation type="submission" date="2022-04" db="EMBL/GenBank/DDBJ databases">
        <title>Positive selection, recombination, and allopatry shape intraspecific diversity of widespread and dominant cyanobacteria.</title>
        <authorList>
            <person name="Wei J."/>
            <person name="Shu W."/>
            <person name="Hu C."/>
        </authorList>
    </citation>
    <scope>NUCLEOTIDE SEQUENCE [LARGE SCALE GENOMIC DNA]</scope>
    <source>
        <strain evidence="2 3">DQ-A4</strain>
    </source>
</reference>
<proteinExistence type="predicted"/>
<dbReference type="EMBL" id="JAMPKX010000016">
    <property type="protein sequence ID" value="MEP0949825.1"/>
    <property type="molecule type" value="Genomic_DNA"/>
</dbReference>
<evidence type="ECO:0000313" key="2">
    <source>
        <dbReference type="EMBL" id="MEP0949825.1"/>
    </source>
</evidence>
<organism evidence="2 3">
    <name type="scientific">Leptolyngbya subtilissima DQ-A4</name>
    <dbReference type="NCBI Taxonomy" id="2933933"/>
    <lineage>
        <taxon>Bacteria</taxon>
        <taxon>Bacillati</taxon>
        <taxon>Cyanobacteriota</taxon>
        <taxon>Cyanophyceae</taxon>
        <taxon>Leptolyngbyales</taxon>
        <taxon>Leptolyngbyaceae</taxon>
        <taxon>Leptolyngbya group</taxon>
        <taxon>Leptolyngbya</taxon>
    </lineage>
</organism>
<keyword evidence="1" id="KW-1133">Transmembrane helix</keyword>
<sequence>MKLSNSAPASSDNVLARMAPEMAVTFSPAQVQALQAALTPRCHPVNIRLSLPLGITRVYLVLLAGTEGRSESRRRQETIQHPLWTPINLLVIASTIGLGIFALLAMLQITNADLPAVLNPKAAPAGVPFKADRTSCEESGRTWREGDCLDFDHDPTF</sequence>
<dbReference type="RefSeq" id="WP_190697478.1">
    <property type="nucleotide sequence ID" value="NZ_JAMPKX010000016.1"/>
</dbReference>
<comment type="caution">
    <text evidence="2">The sequence shown here is derived from an EMBL/GenBank/DDBJ whole genome shotgun (WGS) entry which is preliminary data.</text>
</comment>
<keyword evidence="3" id="KW-1185">Reference proteome</keyword>
<keyword evidence="1" id="KW-0472">Membrane</keyword>
<keyword evidence="1" id="KW-0812">Transmembrane</keyword>